<evidence type="ECO:0000313" key="3">
    <source>
        <dbReference type="EMBL" id="QNS07889.1"/>
    </source>
</evidence>
<name>A0A7H1BGN4_9ACTN</name>
<accession>A0A7H1BGN4</accession>
<dbReference type="EMBL" id="CP061281">
    <property type="protein sequence ID" value="QNS07889.1"/>
    <property type="molecule type" value="Genomic_DNA"/>
</dbReference>
<dbReference type="AlphaFoldDB" id="A0A7H1BGN4"/>
<keyword evidence="4" id="KW-1185">Reference proteome</keyword>
<gene>
    <name evidence="3" type="ORF">IAG42_32625</name>
</gene>
<feature type="domain" description="DUF4232" evidence="2">
    <location>
        <begin position="39"/>
        <end position="150"/>
    </location>
</feature>
<reference evidence="3 4" key="1">
    <citation type="submission" date="2020-09" db="EMBL/GenBank/DDBJ databases">
        <title>A novel species.</title>
        <authorList>
            <person name="Gao J."/>
        </authorList>
    </citation>
    <scope>NUCLEOTIDE SEQUENCE [LARGE SCALE GENOMIC DNA]</scope>
    <source>
        <strain evidence="3 4">CRXT-Y-14</strain>
    </source>
</reference>
<dbReference type="KEGG" id="sxn:IAG42_32625"/>
<evidence type="ECO:0000313" key="4">
    <source>
        <dbReference type="Proteomes" id="UP000516428"/>
    </source>
</evidence>
<sequence length="186" mass="19646">MRARHLTAATTAALALAALTVPAATASTRAAPAADLPRCAEKDLTLRADPSDDDGDVLKLRLRNDSGKPCLVDRVPTVTYGDLDGAALPLPAVPHAGRTLAAHATVYAEVRSVSDSDDAEQEVRTVMYVTVTAVPEHDGSRFQALTLGAPAGVRVWEPVTTLWQSSAKQAAKVLYEQTTGRSQFEA</sequence>
<evidence type="ECO:0000259" key="2">
    <source>
        <dbReference type="Pfam" id="PF14016"/>
    </source>
</evidence>
<feature type="chain" id="PRO_5028810276" evidence="1">
    <location>
        <begin position="24"/>
        <end position="186"/>
    </location>
</feature>
<dbReference type="RefSeq" id="WP_188340550.1">
    <property type="nucleotide sequence ID" value="NZ_CP061281.1"/>
</dbReference>
<evidence type="ECO:0000256" key="1">
    <source>
        <dbReference type="SAM" id="SignalP"/>
    </source>
</evidence>
<dbReference type="Pfam" id="PF14016">
    <property type="entry name" value="DUF4232"/>
    <property type="match status" value="1"/>
</dbReference>
<feature type="signal peptide" evidence="1">
    <location>
        <begin position="1"/>
        <end position="23"/>
    </location>
</feature>
<keyword evidence="1" id="KW-0732">Signal</keyword>
<protein>
    <submittedName>
        <fullName evidence="3">DUF4232 domain-containing protein</fullName>
    </submittedName>
</protein>
<dbReference type="InterPro" id="IPR025326">
    <property type="entry name" value="DUF4232"/>
</dbReference>
<dbReference type="Proteomes" id="UP000516428">
    <property type="component" value="Chromosome"/>
</dbReference>
<proteinExistence type="predicted"/>
<organism evidence="3 4">
    <name type="scientific">Streptomyces xanthii</name>
    <dbReference type="NCBI Taxonomy" id="2768069"/>
    <lineage>
        <taxon>Bacteria</taxon>
        <taxon>Bacillati</taxon>
        <taxon>Actinomycetota</taxon>
        <taxon>Actinomycetes</taxon>
        <taxon>Kitasatosporales</taxon>
        <taxon>Streptomycetaceae</taxon>
        <taxon>Streptomyces</taxon>
    </lineage>
</organism>